<organism evidence="1 2">
    <name type="scientific">Aneurinibacillus aneurinilyticus ATCC 12856</name>
    <dbReference type="NCBI Taxonomy" id="649747"/>
    <lineage>
        <taxon>Bacteria</taxon>
        <taxon>Bacillati</taxon>
        <taxon>Bacillota</taxon>
        <taxon>Bacilli</taxon>
        <taxon>Bacillales</taxon>
        <taxon>Paenibacillaceae</taxon>
        <taxon>Aneurinibacillus group</taxon>
        <taxon>Aneurinibacillus</taxon>
    </lineage>
</organism>
<keyword evidence="2" id="KW-1185">Reference proteome</keyword>
<dbReference type="AlphaFoldDB" id="U1WAC2"/>
<reference evidence="1 2" key="1">
    <citation type="submission" date="2013-08" db="EMBL/GenBank/DDBJ databases">
        <authorList>
            <person name="Weinstock G."/>
            <person name="Sodergren E."/>
            <person name="Wylie T."/>
            <person name="Fulton L."/>
            <person name="Fulton R."/>
            <person name="Fronick C."/>
            <person name="O'Laughlin M."/>
            <person name="Godfrey J."/>
            <person name="Miner T."/>
            <person name="Herter B."/>
            <person name="Appelbaum E."/>
            <person name="Cordes M."/>
            <person name="Lek S."/>
            <person name="Wollam A."/>
            <person name="Pepin K.H."/>
            <person name="Palsikar V.B."/>
            <person name="Mitreva M."/>
            <person name="Wilson R.K."/>
        </authorList>
    </citation>
    <scope>NUCLEOTIDE SEQUENCE [LARGE SCALE GENOMIC DNA]</scope>
    <source>
        <strain evidence="1 2">ATCC 12856</strain>
    </source>
</reference>
<evidence type="ECO:0000313" key="1">
    <source>
        <dbReference type="EMBL" id="ERI05459.1"/>
    </source>
</evidence>
<protein>
    <submittedName>
        <fullName evidence="1">Uncharacterized protein</fullName>
    </submittedName>
</protein>
<accession>U1WAC2</accession>
<dbReference type="HOGENOM" id="CLU_3284046_0_0_9"/>
<proteinExistence type="predicted"/>
<dbReference type="EMBL" id="AWSJ01000357">
    <property type="protein sequence ID" value="ERI05459.1"/>
    <property type="molecule type" value="Genomic_DNA"/>
</dbReference>
<name>U1WAC2_ANEAE</name>
<comment type="caution">
    <text evidence="1">The sequence shown here is derived from an EMBL/GenBank/DDBJ whole genome shotgun (WGS) entry which is preliminary data.</text>
</comment>
<dbReference type="Proteomes" id="UP000016511">
    <property type="component" value="Unassembled WGS sequence"/>
</dbReference>
<dbReference type="STRING" id="649747.HMPREF0083_05676"/>
<gene>
    <name evidence="1" type="ORF">HMPREF0083_05676</name>
</gene>
<sequence>MDNQQACLYTSDLIIGEAALLQACESCFFYFLISMLYTTT</sequence>
<evidence type="ECO:0000313" key="2">
    <source>
        <dbReference type="Proteomes" id="UP000016511"/>
    </source>
</evidence>